<keyword evidence="3" id="KW-0067">ATP-binding</keyword>
<dbReference type="Pfam" id="PF00437">
    <property type="entry name" value="T2SSE"/>
    <property type="match status" value="1"/>
</dbReference>
<dbReference type="InterPro" id="IPR003593">
    <property type="entry name" value="AAA+_ATPase"/>
</dbReference>
<reference evidence="5 6" key="1">
    <citation type="submission" date="2017-09" db="EMBL/GenBank/DDBJ databases">
        <title>Depth-based differentiation of microbial function through sediment-hosted aquifers and enrichment of novel symbionts in the deep terrestrial subsurface.</title>
        <authorList>
            <person name="Probst A.J."/>
            <person name="Ladd B."/>
            <person name="Jarett J.K."/>
            <person name="Geller-Mcgrath D.E."/>
            <person name="Sieber C.M."/>
            <person name="Emerson J.B."/>
            <person name="Anantharaman K."/>
            <person name="Thomas B.C."/>
            <person name="Malmstrom R."/>
            <person name="Stieglmeier M."/>
            <person name="Klingl A."/>
            <person name="Woyke T."/>
            <person name="Ryan C.M."/>
            <person name="Banfield J.F."/>
        </authorList>
    </citation>
    <scope>NUCLEOTIDE SEQUENCE [LARGE SCALE GENOMIC DNA]</scope>
    <source>
        <strain evidence="5">CG11_big_fil_rev_8_21_14_0_20_38_23</strain>
    </source>
</reference>
<comment type="similarity">
    <text evidence="1">Belongs to the GSP E family.</text>
</comment>
<dbReference type="InterPro" id="IPR037257">
    <property type="entry name" value="T2SS_E_N_sf"/>
</dbReference>
<dbReference type="SUPFAM" id="SSF160246">
    <property type="entry name" value="EspE N-terminal domain-like"/>
    <property type="match status" value="1"/>
</dbReference>
<dbReference type="InterPro" id="IPR007831">
    <property type="entry name" value="T2SS_GspE_N"/>
</dbReference>
<dbReference type="SMART" id="SM00382">
    <property type="entry name" value="AAA"/>
    <property type="match status" value="1"/>
</dbReference>
<dbReference type="InterPro" id="IPR027417">
    <property type="entry name" value="P-loop_NTPase"/>
</dbReference>
<dbReference type="Gene3D" id="3.40.50.300">
    <property type="entry name" value="P-loop containing nucleotide triphosphate hydrolases"/>
    <property type="match status" value="1"/>
</dbReference>
<dbReference type="Gene3D" id="3.30.300.160">
    <property type="entry name" value="Type II secretion system, protein E, N-terminal domain"/>
    <property type="match status" value="1"/>
</dbReference>
<evidence type="ECO:0000256" key="2">
    <source>
        <dbReference type="ARBA" id="ARBA00022741"/>
    </source>
</evidence>
<dbReference type="Gene3D" id="3.30.450.90">
    <property type="match status" value="1"/>
</dbReference>
<feature type="domain" description="Bacterial type II secretion system protein E" evidence="4">
    <location>
        <begin position="380"/>
        <end position="394"/>
    </location>
</feature>
<dbReference type="AlphaFoldDB" id="A0A2H0NBU9"/>
<evidence type="ECO:0000313" key="5">
    <source>
        <dbReference type="EMBL" id="PIR06361.1"/>
    </source>
</evidence>
<comment type="caution">
    <text evidence="5">The sequence shown here is derived from an EMBL/GenBank/DDBJ whole genome shotgun (WGS) entry which is preliminary data.</text>
</comment>
<dbReference type="InterPro" id="IPR001482">
    <property type="entry name" value="T2SS/T4SS_dom"/>
</dbReference>
<dbReference type="SUPFAM" id="SSF52540">
    <property type="entry name" value="P-loop containing nucleoside triphosphate hydrolases"/>
    <property type="match status" value="1"/>
</dbReference>
<proteinExistence type="inferred from homology"/>
<dbReference type="PANTHER" id="PTHR30258:SF2">
    <property type="entry name" value="COMG OPERON PROTEIN 1"/>
    <property type="match status" value="1"/>
</dbReference>
<evidence type="ECO:0000256" key="3">
    <source>
        <dbReference type="ARBA" id="ARBA00022840"/>
    </source>
</evidence>
<keyword evidence="2" id="KW-0547">Nucleotide-binding</keyword>
<accession>A0A2H0NBU9</accession>
<dbReference type="CDD" id="cd01129">
    <property type="entry name" value="PulE-GspE-like"/>
    <property type="match status" value="1"/>
</dbReference>
<dbReference type="GO" id="GO:0016887">
    <property type="term" value="F:ATP hydrolysis activity"/>
    <property type="evidence" value="ECO:0007669"/>
    <property type="project" value="TreeGrafter"/>
</dbReference>
<sequence>MVNISPAKLKDLLIKEGIIEAGLFEEIQKEAQLKKQNLIDILISRGIVNRDYLYLLLARYFGVNRVNFSLMRINEKVIQSLPEDVAKVRHVVVFAQEADGTFDVAMADPTDLEAIDFLTLRLGNKIKPFLATDEDLNRGFAFYGRESTESFKKLIEESIKESLRSKAKARLEEAALDLPIVAIVDNLLSYGLAIRASDIHIEILEDTILVRFRIDGILHEITRMPKEIQPAIIARIKLLASLRLDEHTHPQDGRFRYRVSDMLVDVRVSIIPTFYGEKAEMRLLSAAQKPLSFSELGMTDYVRKLIEASTGKTYGMILVCGPTGAGKTTTLYSIMNVLNRPEVNIISIEDPIEYDMRYINQIQINPAAGITFASGLRSILRQDPDVIMVGEIRDSETANISVQSALTGHLVLSSLHTIDAPAAVPRLIDMGVPPFLVAAVLNVVTAQRLARKIHSECIESYVPSSEVLNLVKIQLKELNLDPAQVKIPSIFYRGKGCPACNYTGYLGRIGLFEVLDINENIRRLIIGSHFSLDVLKKEAQSEGMITMFEDGLKKIELGLTTIEEVLRVIRE</sequence>
<name>A0A2H0NBU9_9BACT</name>
<dbReference type="EMBL" id="PCWR01000057">
    <property type="protein sequence ID" value="PIR06361.1"/>
    <property type="molecule type" value="Genomic_DNA"/>
</dbReference>
<dbReference type="PANTHER" id="PTHR30258">
    <property type="entry name" value="TYPE II SECRETION SYSTEM PROTEIN GSPE-RELATED"/>
    <property type="match status" value="1"/>
</dbReference>
<dbReference type="Pfam" id="PF05157">
    <property type="entry name" value="MshEN"/>
    <property type="match status" value="1"/>
</dbReference>
<evidence type="ECO:0000256" key="1">
    <source>
        <dbReference type="ARBA" id="ARBA00006611"/>
    </source>
</evidence>
<evidence type="ECO:0000313" key="6">
    <source>
        <dbReference type="Proteomes" id="UP000228867"/>
    </source>
</evidence>
<protein>
    <recommendedName>
        <fullName evidence="4">Bacterial type II secretion system protein E domain-containing protein</fullName>
    </recommendedName>
</protein>
<organism evidence="5 6">
    <name type="scientific">Candidatus Jorgensenbacteria bacterium CG11_big_fil_rev_8_21_14_0_20_38_23</name>
    <dbReference type="NCBI Taxonomy" id="1974594"/>
    <lineage>
        <taxon>Bacteria</taxon>
        <taxon>Candidatus Joergenseniibacteriota</taxon>
    </lineage>
</organism>
<dbReference type="PROSITE" id="PS00662">
    <property type="entry name" value="T2SP_E"/>
    <property type="match status" value="1"/>
</dbReference>
<evidence type="ECO:0000259" key="4">
    <source>
        <dbReference type="PROSITE" id="PS00662"/>
    </source>
</evidence>
<gene>
    <name evidence="5" type="ORF">COV54_02665</name>
</gene>
<dbReference type="Proteomes" id="UP000228867">
    <property type="component" value="Unassembled WGS sequence"/>
</dbReference>
<dbReference type="GO" id="GO:0005524">
    <property type="term" value="F:ATP binding"/>
    <property type="evidence" value="ECO:0007669"/>
    <property type="project" value="UniProtKB-KW"/>
</dbReference>
<dbReference type="GO" id="GO:0005886">
    <property type="term" value="C:plasma membrane"/>
    <property type="evidence" value="ECO:0007669"/>
    <property type="project" value="TreeGrafter"/>
</dbReference>